<dbReference type="InterPro" id="IPR035919">
    <property type="entry name" value="EAL_sf"/>
</dbReference>
<dbReference type="AlphaFoldDB" id="A0A1W6WA44"/>
<protein>
    <submittedName>
        <fullName evidence="2">Diguanylate phosphodiesterase</fullName>
    </submittedName>
</protein>
<dbReference type="PROSITE" id="PS50883">
    <property type="entry name" value="EAL"/>
    <property type="match status" value="1"/>
</dbReference>
<accession>A0A1W6WA44</accession>
<dbReference type="SUPFAM" id="SSF141868">
    <property type="entry name" value="EAL domain-like"/>
    <property type="match status" value="1"/>
</dbReference>
<gene>
    <name evidence="2" type="ORF">K05K4_18890</name>
</gene>
<dbReference type="GO" id="GO:0071111">
    <property type="term" value="F:cyclic-guanylate-specific phosphodiesterase activity"/>
    <property type="evidence" value="ECO:0007669"/>
    <property type="project" value="InterPro"/>
</dbReference>
<dbReference type="InterPro" id="IPR050706">
    <property type="entry name" value="Cyclic-di-GMP_PDE-like"/>
</dbReference>
<organism evidence="2">
    <name type="scientific">Vibrio alginolyticus</name>
    <dbReference type="NCBI Taxonomy" id="663"/>
    <lineage>
        <taxon>Bacteria</taxon>
        <taxon>Pseudomonadati</taxon>
        <taxon>Pseudomonadota</taxon>
        <taxon>Gammaproteobacteria</taxon>
        <taxon>Vibrionales</taxon>
        <taxon>Vibrionaceae</taxon>
        <taxon>Vibrio</taxon>
    </lineage>
</organism>
<dbReference type="PANTHER" id="PTHR33121:SF70">
    <property type="entry name" value="SIGNALING PROTEIN YKOW"/>
    <property type="match status" value="1"/>
</dbReference>
<evidence type="ECO:0000313" key="2">
    <source>
        <dbReference type="EMBL" id="ARP18723.1"/>
    </source>
</evidence>
<dbReference type="Gene3D" id="3.20.20.450">
    <property type="entry name" value="EAL domain"/>
    <property type="match status" value="1"/>
</dbReference>
<dbReference type="SMART" id="SM00052">
    <property type="entry name" value="EAL"/>
    <property type="match status" value="1"/>
</dbReference>
<dbReference type="RefSeq" id="WP_086046861.1">
    <property type="nucleotide sequence ID" value="NZ_CP017889.1"/>
</dbReference>
<proteinExistence type="predicted"/>
<dbReference type="EMBL" id="CP017902">
    <property type="protein sequence ID" value="ARP18723.1"/>
    <property type="molecule type" value="Genomic_DNA"/>
</dbReference>
<evidence type="ECO:0000259" key="1">
    <source>
        <dbReference type="PROSITE" id="PS50883"/>
    </source>
</evidence>
<dbReference type="Pfam" id="PF00563">
    <property type="entry name" value="EAL"/>
    <property type="match status" value="1"/>
</dbReference>
<feature type="domain" description="EAL" evidence="1">
    <location>
        <begin position="114"/>
        <end position="369"/>
    </location>
</feature>
<name>A0A1W6WA44_VIBAL</name>
<dbReference type="CDD" id="cd01948">
    <property type="entry name" value="EAL"/>
    <property type="match status" value="1"/>
</dbReference>
<sequence length="369" mass="41886">MNIAIERNQDIEEFFSSKGCMFPIDNVYHCDDVNLNLSEVDLIICDTARKDLIIKSANMGVKYLGLVCSSNDEKVFGYVINNIRSNGMTFTGSVFLDGNVNHDLLLLMSRFLCFKNLEFEKTKGFIRSRILGNIVPYFQAKFDIESGTLSGVEVLARYVDECNLHMPIAPEHFIPILEKFGLLDELLFSLIHQSISIMSVLPKGISISFNVSITQLENTNFSNSFMSFLNSFNDDLTDIILEITEEKRVSNSDNVIKNMNDLASVGILFSIDDFGKEFSSMNRFLKFDFKEVKIDASIIEDIDINIKTKAVISNMINLAKELDFNLVFEGVERQEQVDEIKKLGGNIMQGYLFGKPFPESEFLELYLSI</sequence>
<dbReference type="InterPro" id="IPR001633">
    <property type="entry name" value="EAL_dom"/>
</dbReference>
<dbReference type="PANTHER" id="PTHR33121">
    <property type="entry name" value="CYCLIC DI-GMP PHOSPHODIESTERASE PDEF"/>
    <property type="match status" value="1"/>
</dbReference>
<reference evidence="2" key="1">
    <citation type="submission" date="2016-10" db="EMBL/GenBank/DDBJ databases">
        <title>The High Quality Genome of Vibrio alginolyticus K01M1.</title>
        <authorList>
            <person name="Wendling C."/>
            <person name="Chibani C.M."/>
            <person name="Hertel R."/>
            <person name="Sproer C."/>
            <person name="Bunk B."/>
            <person name="Overmann J."/>
            <person name="Roth O."/>
            <person name="Liesegang H."/>
        </authorList>
    </citation>
    <scope>NUCLEOTIDE SEQUENCE</scope>
    <source>
        <strain evidence="2">K05K4</strain>
    </source>
</reference>